<dbReference type="InterPro" id="IPR037066">
    <property type="entry name" value="Plug_dom_sf"/>
</dbReference>
<dbReference type="InterPro" id="IPR036942">
    <property type="entry name" value="Beta-barrel_TonB_sf"/>
</dbReference>
<dbReference type="Gene3D" id="2.170.130.10">
    <property type="entry name" value="TonB-dependent receptor, plug domain"/>
    <property type="match status" value="1"/>
</dbReference>
<dbReference type="OrthoDB" id="9768177at2"/>
<evidence type="ECO:0000256" key="1">
    <source>
        <dbReference type="ARBA" id="ARBA00004571"/>
    </source>
</evidence>
<dbReference type="Gene3D" id="2.60.40.1120">
    <property type="entry name" value="Carboxypeptidase-like, regulatory domain"/>
    <property type="match status" value="1"/>
</dbReference>
<dbReference type="EMBL" id="CP044016">
    <property type="protein sequence ID" value="QES90949.1"/>
    <property type="molecule type" value="Genomic_DNA"/>
</dbReference>
<evidence type="ECO:0000256" key="5">
    <source>
        <dbReference type="ARBA" id="ARBA00023136"/>
    </source>
</evidence>
<evidence type="ECO:0000256" key="7">
    <source>
        <dbReference type="PROSITE-ProRule" id="PRU01360"/>
    </source>
</evidence>
<dbReference type="AlphaFoldDB" id="A0A5P2G9G7"/>
<evidence type="ECO:0000313" key="9">
    <source>
        <dbReference type="EMBL" id="QES90949.1"/>
    </source>
</evidence>
<reference evidence="9 10" key="1">
    <citation type="submission" date="2019-09" db="EMBL/GenBank/DDBJ databases">
        <title>Complete genome sequence of Arachidicoccus sp. B3-10 isolated from apple orchard soil.</title>
        <authorList>
            <person name="Kim H.S."/>
            <person name="Han K.-I."/>
            <person name="Suh M.K."/>
            <person name="Lee K.C."/>
            <person name="Eom M.K."/>
            <person name="Kim J.-S."/>
            <person name="Kang S.W."/>
            <person name="Sin Y."/>
            <person name="Lee J.-S."/>
        </authorList>
    </citation>
    <scope>NUCLEOTIDE SEQUENCE [LARGE SCALE GENOMIC DNA]</scope>
    <source>
        <strain evidence="9 10">B3-10</strain>
    </source>
</reference>
<protein>
    <submittedName>
        <fullName evidence="9">SusC/RagA family TonB-linked outer membrane protein</fullName>
    </submittedName>
</protein>
<keyword evidence="5 7" id="KW-0472">Membrane</keyword>
<evidence type="ECO:0000256" key="2">
    <source>
        <dbReference type="ARBA" id="ARBA00022448"/>
    </source>
</evidence>
<keyword evidence="3 7" id="KW-1134">Transmembrane beta strand</keyword>
<accession>A0A5P2G9G7</accession>
<dbReference type="KEGG" id="arac:E0W69_008405"/>
<evidence type="ECO:0000256" key="6">
    <source>
        <dbReference type="ARBA" id="ARBA00023237"/>
    </source>
</evidence>
<evidence type="ECO:0000259" key="8">
    <source>
        <dbReference type="Pfam" id="PF07715"/>
    </source>
</evidence>
<dbReference type="InterPro" id="IPR008969">
    <property type="entry name" value="CarboxyPept-like_regulatory"/>
</dbReference>
<dbReference type="SUPFAM" id="SSF49464">
    <property type="entry name" value="Carboxypeptidase regulatory domain-like"/>
    <property type="match status" value="1"/>
</dbReference>
<dbReference type="InterPro" id="IPR012910">
    <property type="entry name" value="Plug_dom"/>
</dbReference>
<dbReference type="GO" id="GO:0009279">
    <property type="term" value="C:cell outer membrane"/>
    <property type="evidence" value="ECO:0007669"/>
    <property type="project" value="UniProtKB-SubCell"/>
</dbReference>
<evidence type="ECO:0000256" key="4">
    <source>
        <dbReference type="ARBA" id="ARBA00022692"/>
    </source>
</evidence>
<proteinExistence type="inferred from homology"/>
<keyword evidence="10" id="KW-1185">Reference proteome</keyword>
<dbReference type="Gene3D" id="2.40.170.20">
    <property type="entry name" value="TonB-dependent receptor, beta-barrel domain"/>
    <property type="match status" value="1"/>
</dbReference>
<dbReference type="PROSITE" id="PS52016">
    <property type="entry name" value="TONB_DEPENDENT_REC_3"/>
    <property type="match status" value="1"/>
</dbReference>
<keyword evidence="2 7" id="KW-0813">Transport</keyword>
<dbReference type="Proteomes" id="UP000292424">
    <property type="component" value="Chromosome"/>
</dbReference>
<dbReference type="Pfam" id="PF07715">
    <property type="entry name" value="Plug"/>
    <property type="match status" value="1"/>
</dbReference>
<evidence type="ECO:0000256" key="3">
    <source>
        <dbReference type="ARBA" id="ARBA00022452"/>
    </source>
</evidence>
<feature type="domain" description="TonB-dependent receptor plug" evidence="8">
    <location>
        <begin position="205"/>
        <end position="329"/>
    </location>
</feature>
<name>A0A5P2G9G7_9BACT</name>
<dbReference type="Pfam" id="PF13715">
    <property type="entry name" value="CarbopepD_reg_2"/>
    <property type="match status" value="1"/>
</dbReference>
<dbReference type="InterPro" id="IPR023997">
    <property type="entry name" value="TonB-dep_OMP_SusC/RagA_CS"/>
</dbReference>
<keyword evidence="4 7" id="KW-0812">Transmembrane</keyword>
<keyword evidence="6 7" id="KW-0998">Cell outer membrane</keyword>
<organism evidence="9 10">
    <name type="scientific">Rhizosphaericola mali</name>
    <dbReference type="NCBI Taxonomy" id="2545455"/>
    <lineage>
        <taxon>Bacteria</taxon>
        <taxon>Pseudomonadati</taxon>
        <taxon>Bacteroidota</taxon>
        <taxon>Chitinophagia</taxon>
        <taxon>Chitinophagales</taxon>
        <taxon>Chitinophagaceae</taxon>
        <taxon>Rhizosphaericola</taxon>
    </lineage>
</organism>
<dbReference type="InterPro" id="IPR023996">
    <property type="entry name" value="TonB-dep_OMP_SusC/RagA"/>
</dbReference>
<sequence length="1095" mass="120242">MTLSHATAQNITINEKNITLENLFKKIEKQSGYSFFYDDAIKNYKVTINVKNDPLNSALKKCLASLSFQFKIENHNVFISRIEQKAIETNTTSNNKVAIYSSNLIKDDKNIEVTGSVVDSTTNTPLVGASVKIKGSTKGVATNESGQFSLNVPENTTLIISYIGYENQEVIVKNGEPINIFLNHLAIDNNDAVVVTALGIKRSEKSLSYDVQKLSNDDLTKVPNANFVNNLSGRVAGIQVNPSSSGIGGASRVVLRGTKSISQTSNGAFYVIDGIPLVNATAGTTSGTFSGMSGTESIADFNPDDFESITVLSGPAAAALYGSQAAQGAILITTKKSAKEGIKVSYSNATSFMSPFIMPKFQNTYGNVAGSFESWGSKLETPSNYNPKDFFQNSLQEMNSVSAAIGSGKSQTLISGAAVNAKGIVPNNKYDRYNFSFRNTTSFLDDKITTDVSGTYVRQTDLNMLAQGQYFNPLLATYLFPRGENFDNVKYFERYDESRGFPVQYWPYGNQGLSIQNPYWTTERMLFPNTRNRYMFSGGITYKPTTWFNVTARGRIDNTNQESEQKFYASTDRVYYTSNSSKGYYSYYSGKLTNAYTDVIATINKRWDDFSLNVNAGTSYQRVTNSNKGYSGPLVTVPNLFALQNVDPTLGKPIESPYDSWGNSAVFGVAEAGYLNRLFLTVSGRNDWNSRLTNSAKSNYFYPSVGLSGVISDMVNLPKVISYLKVRGSYAEVATPLTQLGITPGTITYPISGGAVSTTGVLAFGSYKPETTKSYEAGLNLKLFKNKLGLDVTLYKSNSYNQLIQTQVSGSSGAYTNYFQAGNVSNKGIEAVLSYNLRHTDFTYNTSVAFTLNRNKVVELAPNAKNPDGTSAPITDYVVPNTNNNGRIIQGNPIGDIYVTQLLKTDSKGNIFIGSDGKFQRENKLVDLGSTIPKYTLGWRNDFGYKNFSLGVVMFARVGGIVTSNTQAMLDSYGVSEASAKARDNGGVKINGSLYDAQSYYQQVGGSDALLAYYTYDATNVRLQELSFSYKIPDQLFKDKIHATVSFIANNLWMIYNKAPYDPQLTPSTGTYYQGYDYFMMPSLRSMGFSVKVQF</sequence>
<evidence type="ECO:0000313" key="10">
    <source>
        <dbReference type="Proteomes" id="UP000292424"/>
    </source>
</evidence>
<gene>
    <name evidence="9" type="ORF">E0W69_008405</name>
</gene>
<comment type="similarity">
    <text evidence="7">Belongs to the TonB-dependent receptor family.</text>
</comment>
<dbReference type="InterPro" id="IPR039426">
    <property type="entry name" value="TonB-dep_rcpt-like"/>
</dbReference>
<dbReference type="NCBIfam" id="TIGR04057">
    <property type="entry name" value="SusC_RagA_signa"/>
    <property type="match status" value="1"/>
</dbReference>
<dbReference type="Gene3D" id="3.55.50.30">
    <property type="match status" value="1"/>
</dbReference>
<dbReference type="SUPFAM" id="SSF56935">
    <property type="entry name" value="Porins"/>
    <property type="match status" value="1"/>
</dbReference>
<dbReference type="NCBIfam" id="TIGR04056">
    <property type="entry name" value="OMP_RagA_SusC"/>
    <property type="match status" value="1"/>
</dbReference>
<comment type="subcellular location">
    <subcellularLocation>
        <location evidence="1 7">Cell outer membrane</location>
        <topology evidence="1 7">Multi-pass membrane protein</topology>
    </subcellularLocation>
</comment>